<feature type="region of interest" description="Disordered" evidence="1">
    <location>
        <begin position="69"/>
        <end position="89"/>
    </location>
</feature>
<feature type="non-terminal residue" evidence="2">
    <location>
        <position position="1"/>
    </location>
</feature>
<reference evidence="2" key="1">
    <citation type="submission" date="2016-05" db="EMBL/GenBank/DDBJ databases">
        <authorList>
            <person name="Lavstsen T."/>
            <person name="Jespersen J.S."/>
        </authorList>
    </citation>
    <scope>NUCLEOTIDE SEQUENCE</scope>
    <source>
        <tissue evidence="2">Brain</tissue>
    </source>
</reference>
<feature type="region of interest" description="Disordered" evidence="1">
    <location>
        <begin position="1"/>
        <end position="45"/>
    </location>
</feature>
<dbReference type="AlphaFoldDB" id="A0A1A8QSC8"/>
<proteinExistence type="predicted"/>
<protein>
    <submittedName>
        <fullName evidence="2">Uncharacterized protein</fullName>
    </submittedName>
</protein>
<sequence length="89" mass="9829">LSWCRENGVKDAGPSEEQRGFAPWVENGQQQGGKTTKGGQLIPPPPLFPHIPLFLSTSGLMQRKRGPLAVSDHSFSSEFPNQLMRKQDV</sequence>
<reference evidence="2" key="2">
    <citation type="submission" date="2016-06" db="EMBL/GenBank/DDBJ databases">
        <title>The genome of a short-lived fish provides insights into sex chromosome evolution and the genetic control of aging.</title>
        <authorList>
            <person name="Reichwald K."/>
            <person name="Felder M."/>
            <person name="Petzold A."/>
            <person name="Koch P."/>
            <person name="Groth M."/>
            <person name="Platzer M."/>
        </authorList>
    </citation>
    <scope>NUCLEOTIDE SEQUENCE</scope>
    <source>
        <tissue evidence="2">Brain</tissue>
    </source>
</reference>
<name>A0A1A8QSC8_9TELE</name>
<feature type="compositionally biased region" description="Low complexity" evidence="1">
    <location>
        <begin position="28"/>
        <end position="41"/>
    </location>
</feature>
<evidence type="ECO:0000256" key="1">
    <source>
        <dbReference type="SAM" id="MobiDB-lite"/>
    </source>
</evidence>
<accession>A0A1A8QSC8</accession>
<evidence type="ECO:0000313" key="2">
    <source>
        <dbReference type="EMBL" id="SBR96437.1"/>
    </source>
</evidence>
<dbReference type="EMBL" id="HAEH01013061">
    <property type="protein sequence ID" value="SBR96437.1"/>
    <property type="molecule type" value="Transcribed_RNA"/>
</dbReference>
<gene>
    <name evidence="2" type="primary">Nfu_g_1_016551</name>
</gene>
<organism evidence="2">
    <name type="scientific">Nothobranchius rachovii</name>
    <name type="common">bluefin notho</name>
    <dbReference type="NCBI Taxonomy" id="451742"/>
    <lineage>
        <taxon>Eukaryota</taxon>
        <taxon>Metazoa</taxon>
        <taxon>Chordata</taxon>
        <taxon>Craniata</taxon>
        <taxon>Vertebrata</taxon>
        <taxon>Euteleostomi</taxon>
        <taxon>Actinopterygii</taxon>
        <taxon>Neopterygii</taxon>
        <taxon>Teleostei</taxon>
        <taxon>Neoteleostei</taxon>
        <taxon>Acanthomorphata</taxon>
        <taxon>Ovalentaria</taxon>
        <taxon>Atherinomorphae</taxon>
        <taxon>Cyprinodontiformes</taxon>
        <taxon>Nothobranchiidae</taxon>
        <taxon>Nothobranchius</taxon>
    </lineage>
</organism>